<evidence type="ECO:0000313" key="2">
    <source>
        <dbReference type="Proteomes" id="UP001303046"/>
    </source>
</evidence>
<sequence length="149" mass="17253">MAGLKDEECRTKFRERVSIHVGVRTRKKLTDADSFTKLPSSKPSSTHFLPGIQIPGMFVRLLDDISQRTTATNTDFEHQPDVQHRLKWGPLTDLEYFDDLVRFAESSRKVRHVVHLVSKLAAAYVLRSWMTHLGENVDCDIRRRYLSID</sequence>
<reference evidence="1 2" key="1">
    <citation type="submission" date="2023-08" db="EMBL/GenBank/DDBJ databases">
        <title>A Necator americanus chromosomal reference genome.</title>
        <authorList>
            <person name="Ilik V."/>
            <person name="Petrzelkova K.J."/>
            <person name="Pardy F."/>
            <person name="Fuh T."/>
            <person name="Niatou-Singa F.S."/>
            <person name="Gouil Q."/>
            <person name="Baker L."/>
            <person name="Ritchie M.E."/>
            <person name="Jex A.R."/>
            <person name="Gazzola D."/>
            <person name="Li H."/>
            <person name="Toshio Fujiwara R."/>
            <person name="Zhan B."/>
            <person name="Aroian R.V."/>
            <person name="Pafco B."/>
            <person name="Schwarz E.M."/>
        </authorList>
    </citation>
    <scope>NUCLEOTIDE SEQUENCE [LARGE SCALE GENOMIC DNA]</scope>
    <source>
        <strain evidence="1 2">Aroian</strain>
        <tissue evidence="1">Whole animal</tissue>
    </source>
</reference>
<gene>
    <name evidence="1" type="primary">Necator_chrX.g23886</name>
    <name evidence="1" type="ORF">RB195_023721</name>
</gene>
<dbReference type="Proteomes" id="UP001303046">
    <property type="component" value="Unassembled WGS sequence"/>
</dbReference>
<protein>
    <submittedName>
        <fullName evidence="1">Uncharacterized protein</fullName>
    </submittedName>
</protein>
<proteinExistence type="predicted"/>
<dbReference type="EMBL" id="JAVFWL010000006">
    <property type="protein sequence ID" value="KAK6763116.1"/>
    <property type="molecule type" value="Genomic_DNA"/>
</dbReference>
<keyword evidence="2" id="KW-1185">Reference proteome</keyword>
<name>A0ABR1EKB5_NECAM</name>
<accession>A0ABR1EKB5</accession>
<evidence type="ECO:0000313" key="1">
    <source>
        <dbReference type="EMBL" id="KAK6763116.1"/>
    </source>
</evidence>
<organism evidence="1 2">
    <name type="scientific">Necator americanus</name>
    <name type="common">Human hookworm</name>
    <dbReference type="NCBI Taxonomy" id="51031"/>
    <lineage>
        <taxon>Eukaryota</taxon>
        <taxon>Metazoa</taxon>
        <taxon>Ecdysozoa</taxon>
        <taxon>Nematoda</taxon>
        <taxon>Chromadorea</taxon>
        <taxon>Rhabditida</taxon>
        <taxon>Rhabditina</taxon>
        <taxon>Rhabditomorpha</taxon>
        <taxon>Strongyloidea</taxon>
        <taxon>Ancylostomatidae</taxon>
        <taxon>Bunostominae</taxon>
        <taxon>Necator</taxon>
    </lineage>
</organism>
<comment type="caution">
    <text evidence="1">The sequence shown here is derived from an EMBL/GenBank/DDBJ whole genome shotgun (WGS) entry which is preliminary data.</text>
</comment>